<sequence length="143" mass="15819">PGSVKRQSPPVKLRLMVGSNSDSVSSLCSLPCFLIFNSEQIQLEALLYSGCEQSLLDLQLVAKWRIPTTQLTTALSVSSLDNWNLSNITHQTIPLLLKVSGNHTESLFFYVLPPPQFLRGARRAWSTTRTALDHYSSEESAVG</sequence>
<reference evidence="1" key="2">
    <citation type="submission" date="2016-06" db="EMBL/GenBank/DDBJ databases">
        <title>The genome of a short-lived fish provides insights into sex chromosome evolution and the genetic control of aging.</title>
        <authorList>
            <person name="Reichwald K."/>
            <person name="Felder M."/>
            <person name="Petzold A."/>
            <person name="Koch P."/>
            <person name="Groth M."/>
            <person name="Platzer M."/>
        </authorList>
    </citation>
    <scope>NUCLEOTIDE SEQUENCE</scope>
    <source>
        <tissue evidence="1">Brain</tissue>
    </source>
</reference>
<dbReference type="EMBL" id="HAEA01008414">
    <property type="protein sequence ID" value="SBQ36894.1"/>
    <property type="molecule type" value="Transcribed_RNA"/>
</dbReference>
<name>A0A1A8DVN5_NOTKA</name>
<dbReference type="AlphaFoldDB" id="A0A1A8DVN5"/>
<reference evidence="1" key="1">
    <citation type="submission" date="2016-05" db="EMBL/GenBank/DDBJ databases">
        <authorList>
            <person name="Lavstsen T."/>
            <person name="Jespersen J.S."/>
        </authorList>
    </citation>
    <scope>NUCLEOTIDE SEQUENCE</scope>
    <source>
        <tissue evidence="1">Brain</tissue>
    </source>
</reference>
<proteinExistence type="predicted"/>
<feature type="non-terminal residue" evidence="1">
    <location>
        <position position="143"/>
    </location>
</feature>
<protein>
    <submittedName>
        <fullName evidence="1">Uncharacterized protein</fullName>
    </submittedName>
</protein>
<accession>A0A1A8DVN5</accession>
<evidence type="ECO:0000313" key="1">
    <source>
        <dbReference type="EMBL" id="SBQ36894.1"/>
    </source>
</evidence>
<organism evidence="1">
    <name type="scientific">Nothobranchius kadleci</name>
    <name type="common">African annual killifish</name>
    <dbReference type="NCBI Taxonomy" id="1051664"/>
    <lineage>
        <taxon>Eukaryota</taxon>
        <taxon>Metazoa</taxon>
        <taxon>Chordata</taxon>
        <taxon>Craniata</taxon>
        <taxon>Vertebrata</taxon>
        <taxon>Euteleostomi</taxon>
        <taxon>Actinopterygii</taxon>
        <taxon>Neopterygii</taxon>
        <taxon>Teleostei</taxon>
        <taxon>Neoteleostei</taxon>
        <taxon>Acanthomorphata</taxon>
        <taxon>Ovalentaria</taxon>
        <taxon>Atherinomorphae</taxon>
        <taxon>Cyprinodontiformes</taxon>
        <taxon>Nothobranchiidae</taxon>
        <taxon>Nothobranchius</taxon>
    </lineage>
</organism>
<feature type="non-terminal residue" evidence="1">
    <location>
        <position position="1"/>
    </location>
</feature>
<gene>
    <name evidence="1" type="primary">Nfu_g_1_024321</name>
</gene>